<dbReference type="EC" id="6.3.4.19" evidence="6"/>
<evidence type="ECO:0000256" key="2">
    <source>
        <dbReference type="ARBA" id="ARBA00022694"/>
    </source>
</evidence>
<dbReference type="EMBL" id="VDCI01000002">
    <property type="protein sequence ID" value="TNJ37444.1"/>
    <property type="molecule type" value="Genomic_DNA"/>
</dbReference>
<comment type="function">
    <text evidence="6">Ligates lysine onto the cytidine present at position 34 of the AUA codon-specific tRNA(Ile) that contains the anticodon CAU, in an ATP-dependent manner. Cytidine is converted to lysidine, thus changing the amino acid specificity of the tRNA from methionine to isoleucine.</text>
</comment>
<dbReference type="Proteomes" id="UP000309544">
    <property type="component" value="Unassembled WGS sequence"/>
</dbReference>
<protein>
    <recommendedName>
        <fullName evidence="6">tRNA(Ile)-lysidine synthase</fullName>
        <ecNumber evidence="6">6.3.4.19</ecNumber>
    </recommendedName>
    <alternativeName>
        <fullName evidence="6">tRNA(Ile)-2-lysyl-cytidine synthase</fullName>
    </alternativeName>
    <alternativeName>
        <fullName evidence="6">tRNA(Ile)-lysidine synthetase</fullName>
    </alternativeName>
</protein>
<evidence type="ECO:0000259" key="7">
    <source>
        <dbReference type="Pfam" id="PF01171"/>
    </source>
</evidence>
<dbReference type="NCBIfam" id="TIGR02432">
    <property type="entry name" value="lysidine_TilS_N"/>
    <property type="match status" value="1"/>
</dbReference>
<comment type="domain">
    <text evidence="6">The N-terminal region contains the highly conserved SGGXDS motif, predicted to be a P-loop motif involved in ATP binding.</text>
</comment>
<dbReference type="PANTHER" id="PTHR43033:SF1">
    <property type="entry name" value="TRNA(ILE)-LYSIDINE SYNTHASE-RELATED"/>
    <property type="match status" value="1"/>
</dbReference>
<dbReference type="SUPFAM" id="SSF52402">
    <property type="entry name" value="Adenine nucleotide alpha hydrolases-like"/>
    <property type="match status" value="1"/>
</dbReference>
<keyword evidence="3 6" id="KW-0547">Nucleotide-binding</keyword>
<name>A0A5C4S1V6_PROVB</name>
<evidence type="ECO:0000313" key="8">
    <source>
        <dbReference type="EMBL" id="TNJ37444.1"/>
    </source>
</evidence>
<dbReference type="AlphaFoldDB" id="A0A5C4S1V6"/>
<keyword evidence="1 6" id="KW-0436">Ligase</keyword>
<reference evidence="8 9" key="1">
    <citation type="submission" date="2019-05" db="EMBL/GenBank/DDBJ databases">
        <title>Draft Whole-Genome sequence of the green sulfur bacterium Prosthecochloris vibrioformis DSM 260.</title>
        <authorList>
            <person name="Meyer T.E."/>
            <person name="Kyndt J.A."/>
        </authorList>
    </citation>
    <scope>NUCLEOTIDE SEQUENCE [LARGE SCALE GENOMIC DNA]</scope>
    <source>
        <strain evidence="8 9">DSM 260</strain>
    </source>
</reference>
<dbReference type="InterPro" id="IPR014729">
    <property type="entry name" value="Rossmann-like_a/b/a_fold"/>
</dbReference>
<dbReference type="Pfam" id="PF01171">
    <property type="entry name" value="ATP_bind_3"/>
    <property type="match status" value="1"/>
</dbReference>
<evidence type="ECO:0000256" key="1">
    <source>
        <dbReference type="ARBA" id="ARBA00022598"/>
    </source>
</evidence>
<accession>A0A5C4S1V6</accession>
<keyword evidence="2 6" id="KW-0819">tRNA processing</keyword>
<dbReference type="GO" id="GO:0005524">
    <property type="term" value="F:ATP binding"/>
    <property type="evidence" value="ECO:0007669"/>
    <property type="project" value="UniProtKB-UniRule"/>
</dbReference>
<sequence>MSRQLNRTEKRFLEQLRVRSLVQEGERLLLAVSGGPDSMALLWLFLAVRPVLKLELQVAHCNFQLRGDESDQDEALVREVASRHGIPFHSRRFSTMEDSRAWKRSLEETARIERYGFFNELLDAEGLDRIVTGHHVNDNAETILFNLFRGSAIPGLRGIRERHGRIVRPLLLLERSEVMAYVRGRSVPYRIDSSNLGTDPDRNFIRHRVIPLIEERFHHKLLGSLQRLSRHAGELEEFLELHFEGLVQRSAGLGLENGTMQVRALQKLTTFEQKELFKRALRELGCEATARMLDQLCRLLFLQPGRRTRVSGTIEAVREGNLIRFREVDSP</sequence>
<evidence type="ECO:0000256" key="3">
    <source>
        <dbReference type="ARBA" id="ARBA00022741"/>
    </source>
</evidence>
<dbReference type="InterPro" id="IPR012795">
    <property type="entry name" value="tRNA_Ile_lys_synt_N"/>
</dbReference>
<dbReference type="GO" id="GO:0005737">
    <property type="term" value="C:cytoplasm"/>
    <property type="evidence" value="ECO:0007669"/>
    <property type="project" value="UniProtKB-SubCell"/>
</dbReference>
<gene>
    <name evidence="6 8" type="primary">tilS</name>
    <name evidence="8" type="ORF">FGF68_03050</name>
</gene>
<dbReference type="GO" id="GO:0032267">
    <property type="term" value="F:tRNA(Ile)-lysidine synthase activity"/>
    <property type="evidence" value="ECO:0007669"/>
    <property type="project" value="UniProtKB-EC"/>
</dbReference>
<dbReference type="PANTHER" id="PTHR43033">
    <property type="entry name" value="TRNA(ILE)-LYSIDINE SYNTHASE-RELATED"/>
    <property type="match status" value="1"/>
</dbReference>
<keyword evidence="9" id="KW-1185">Reference proteome</keyword>
<dbReference type="Gene3D" id="3.40.50.620">
    <property type="entry name" value="HUPs"/>
    <property type="match status" value="1"/>
</dbReference>
<evidence type="ECO:0000313" key="9">
    <source>
        <dbReference type="Proteomes" id="UP000309544"/>
    </source>
</evidence>
<comment type="catalytic activity">
    <reaction evidence="5 6">
        <text>cytidine(34) in tRNA(Ile2) + L-lysine + ATP = lysidine(34) in tRNA(Ile2) + AMP + diphosphate + H(+)</text>
        <dbReference type="Rhea" id="RHEA:43744"/>
        <dbReference type="Rhea" id="RHEA-COMP:10625"/>
        <dbReference type="Rhea" id="RHEA-COMP:10670"/>
        <dbReference type="ChEBI" id="CHEBI:15378"/>
        <dbReference type="ChEBI" id="CHEBI:30616"/>
        <dbReference type="ChEBI" id="CHEBI:32551"/>
        <dbReference type="ChEBI" id="CHEBI:33019"/>
        <dbReference type="ChEBI" id="CHEBI:82748"/>
        <dbReference type="ChEBI" id="CHEBI:83665"/>
        <dbReference type="ChEBI" id="CHEBI:456215"/>
        <dbReference type="EC" id="6.3.4.19"/>
    </reaction>
</comment>
<evidence type="ECO:0000256" key="4">
    <source>
        <dbReference type="ARBA" id="ARBA00022840"/>
    </source>
</evidence>
<dbReference type="InterPro" id="IPR011063">
    <property type="entry name" value="TilS/TtcA_N"/>
</dbReference>
<keyword evidence="6" id="KW-0963">Cytoplasm</keyword>
<feature type="domain" description="tRNA(Ile)-lysidine/2-thiocytidine synthase N-terminal" evidence="7">
    <location>
        <begin position="28"/>
        <end position="208"/>
    </location>
</feature>
<dbReference type="HAMAP" id="MF_01161">
    <property type="entry name" value="tRNA_Ile_lys_synt"/>
    <property type="match status" value="1"/>
</dbReference>
<keyword evidence="4 6" id="KW-0067">ATP-binding</keyword>
<comment type="similarity">
    <text evidence="6">Belongs to the tRNA(Ile)-lysidine synthase family.</text>
</comment>
<comment type="subcellular location">
    <subcellularLocation>
        <location evidence="6">Cytoplasm</location>
    </subcellularLocation>
</comment>
<evidence type="ECO:0000256" key="6">
    <source>
        <dbReference type="HAMAP-Rule" id="MF_01161"/>
    </source>
</evidence>
<dbReference type="GO" id="GO:0006400">
    <property type="term" value="P:tRNA modification"/>
    <property type="evidence" value="ECO:0007669"/>
    <property type="project" value="UniProtKB-UniRule"/>
</dbReference>
<dbReference type="InterPro" id="IPR012094">
    <property type="entry name" value="tRNA_Ile_lys_synt"/>
</dbReference>
<organism evidence="8 9">
    <name type="scientific">Prosthecochloris vibrioformis</name>
    <name type="common">Chlorobium vibrioforme</name>
    <dbReference type="NCBI Taxonomy" id="1098"/>
    <lineage>
        <taxon>Bacteria</taxon>
        <taxon>Pseudomonadati</taxon>
        <taxon>Chlorobiota</taxon>
        <taxon>Chlorobiia</taxon>
        <taxon>Chlorobiales</taxon>
        <taxon>Chlorobiaceae</taxon>
        <taxon>Prosthecochloris</taxon>
    </lineage>
</organism>
<proteinExistence type="inferred from homology"/>
<comment type="caution">
    <text evidence="8">The sequence shown here is derived from an EMBL/GenBank/DDBJ whole genome shotgun (WGS) entry which is preliminary data.</text>
</comment>
<dbReference type="CDD" id="cd01992">
    <property type="entry name" value="TilS_N"/>
    <property type="match status" value="1"/>
</dbReference>
<evidence type="ECO:0000256" key="5">
    <source>
        <dbReference type="ARBA" id="ARBA00048539"/>
    </source>
</evidence>
<feature type="binding site" evidence="6">
    <location>
        <begin position="33"/>
        <end position="38"/>
    </location>
    <ligand>
        <name>ATP</name>
        <dbReference type="ChEBI" id="CHEBI:30616"/>
    </ligand>
</feature>